<feature type="domain" description="Histidine kinase" evidence="9">
    <location>
        <begin position="159"/>
        <end position="384"/>
    </location>
</feature>
<keyword evidence="11" id="KW-1185">Reference proteome</keyword>
<dbReference type="SMART" id="SM00387">
    <property type="entry name" value="HATPase_c"/>
    <property type="match status" value="1"/>
</dbReference>
<dbReference type="SUPFAM" id="SSF55874">
    <property type="entry name" value="ATPase domain of HSP90 chaperone/DNA topoisomerase II/histidine kinase"/>
    <property type="match status" value="1"/>
</dbReference>
<dbReference type="Gene3D" id="1.10.287.130">
    <property type="match status" value="1"/>
</dbReference>
<dbReference type="InterPro" id="IPR003594">
    <property type="entry name" value="HATPase_dom"/>
</dbReference>
<keyword evidence="8" id="KW-0812">Transmembrane</keyword>
<dbReference type="InterPro" id="IPR036097">
    <property type="entry name" value="HisK_dim/P_sf"/>
</dbReference>
<dbReference type="EC" id="2.7.13.3" evidence="3"/>
<evidence type="ECO:0000256" key="1">
    <source>
        <dbReference type="ARBA" id="ARBA00000085"/>
    </source>
</evidence>
<feature type="transmembrane region" description="Helical" evidence="8">
    <location>
        <begin position="6"/>
        <end position="28"/>
    </location>
</feature>
<dbReference type="Pfam" id="PF00512">
    <property type="entry name" value="HisKA"/>
    <property type="match status" value="1"/>
</dbReference>
<feature type="transmembrane region" description="Helical" evidence="8">
    <location>
        <begin position="70"/>
        <end position="89"/>
    </location>
</feature>
<keyword evidence="5" id="KW-0808">Transferase</keyword>
<dbReference type="PANTHER" id="PTHR43711">
    <property type="entry name" value="TWO-COMPONENT HISTIDINE KINASE"/>
    <property type="match status" value="1"/>
</dbReference>
<evidence type="ECO:0000256" key="2">
    <source>
        <dbReference type="ARBA" id="ARBA00004236"/>
    </source>
</evidence>
<dbReference type="SMART" id="SM00388">
    <property type="entry name" value="HisKA"/>
    <property type="match status" value="1"/>
</dbReference>
<reference evidence="10" key="2">
    <citation type="submission" date="2022-05" db="EMBL/GenBank/DDBJ databases">
        <authorList>
            <person name="Kim J.-S."/>
            <person name="Lee K."/>
            <person name="Suh M."/>
            <person name="Eom M."/>
            <person name="Kim J.-S."/>
            <person name="Kim D.-S."/>
            <person name="Ko S.-H."/>
            <person name="Shin Y."/>
            <person name="Lee J.-S."/>
        </authorList>
    </citation>
    <scope>NUCLEOTIDE SEQUENCE</scope>
    <source>
        <strain evidence="10">N237</strain>
    </source>
</reference>
<dbReference type="PROSITE" id="PS50109">
    <property type="entry name" value="HIS_KIN"/>
    <property type="match status" value="1"/>
</dbReference>
<dbReference type="CDD" id="cd00082">
    <property type="entry name" value="HisKA"/>
    <property type="match status" value="1"/>
</dbReference>
<reference evidence="10" key="1">
    <citation type="journal article" date="2018" name="Int. J. Syst. Evol. Microbiol.">
        <title>Jatrophihabitans telluris sp. nov., isolated from sediment soil of lava forest wetlands and the emended description of the genus Jatrophihabitans.</title>
        <authorList>
            <person name="Lee K.C."/>
            <person name="Suh M.K."/>
            <person name="Eom M.K."/>
            <person name="Kim K.K."/>
            <person name="Kim J.S."/>
            <person name="Kim D.S."/>
            <person name="Ko S.H."/>
            <person name="Shin Y.K."/>
            <person name="Lee J.S."/>
        </authorList>
    </citation>
    <scope>NUCLEOTIDE SEQUENCE</scope>
    <source>
        <strain evidence="10">N237</strain>
    </source>
</reference>
<keyword evidence="6 10" id="KW-0418">Kinase</keyword>
<dbReference type="Pfam" id="PF02518">
    <property type="entry name" value="HATPase_c"/>
    <property type="match status" value="1"/>
</dbReference>
<feature type="transmembrane region" description="Helical" evidence="8">
    <location>
        <begin position="40"/>
        <end position="58"/>
    </location>
</feature>
<keyword evidence="4" id="KW-0597">Phosphoprotein</keyword>
<comment type="catalytic activity">
    <reaction evidence="1">
        <text>ATP + protein L-histidine = ADP + protein N-phospho-L-histidine.</text>
        <dbReference type="EC" id="2.7.13.3"/>
    </reaction>
</comment>
<proteinExistence type="predicted"/>
<sequence>MSTHHDLDILLTALLWALGGAAVAWILTWPLRRRSQRGELISVSVVATGASVAAVIGNTRAMFLSMDDEYATITVSLVAGVLAAMVASMSARRFARDKRSVQAAVEAIREGRLPTGGGRKLSGELQTLREQLDSTARTLTESREREQALEASRRELVAWVSHDLRTPLAGLRAMAEALEDGVASSPERYHKQIRIEVDRLSGMVDDLLEISRLQSRAPRARTDRVNLEDLISDVVAAVEPVATLQGVKLRGRTSTLAEVIGSSAELNRALTNLLVNAIRHTGPDGTVEISLRSPNESGATPALAQVAELIVRDQCGGIPEHDLDKVFEVGFRGEPARTPHSGLGAGAGLGLAITRGIVAAHDGSVQVCNTEGGCAFTVRLPLAA</sequence>
<dbReference type="GO" id="GO:0016301">
    <property type="term" value="F:kinase activity"/>
    <property type="evidence" value="ECO:0007669"/>
    <property type="project" value="UniProtKB-KW"/>
</dbReference>
<dbReference type="InterPro" id="IPR004358">
    <property type="entry name" value="Sig_transdc_His_kin-like_C"/>
</dbReference>
<dbReference type="PRINTS" id="PR00344">
    <property type="entry name" value="BCTRLSENSOR"/>
</dbReference>
<evidence type="ECO:0000256" key="5">
    <source>
        <dbReference type="ARBA" id="ARBA00022679"/>
    </source>
</evidence>
<keyword evidence="8" id="KW-1133">Transmembrane helix</keyword>
<dbReference type="Proteomes" id="UP001056336">
    <property type="component" value="Chromosome"/>
</dbReference>
<keyword evidence="8" id="KW-0472">Membrane</keyword>
<name>A0ABY4QVT8_9ACTN</name>
<evidence type="ECO:0000256" key="3">
    <source>
        <dbReference type="ARBA" id="ARBA00012438"/>
    </source>
</evidence>
<dbReference type="InterPro" id="IPR036890">
    <property type="entry name" value="HATPase_C_sf"/>
</dbReference>
<dbReference type="InterPro" id="IPR005467">
    <property type="entry name" value="His_kinase_dom"/>
</dbReference>
<dbReference type="InterPro" id="IPR003661">
    <property type="entry name" value="HisK_dim/P_dom"/>
</dbReference>
<dbReference type="SUPFAM" id="SSF47384">
    <property type="entry name" value="Homodimeric domain of signal transducing histidine kinase"/>
    <property type="match status" value="1"/>
</dbReference>
<evidence type="ECO:0000256" key="8">
    <source>
        <dbReference type="SAM" id="Phobius"/>
    </source>
</evidence>
<dbReference type="PANTHER" id="PTHR43711:SF1">
    <property type="entry name" value="HISTIDINE KINASE 1"/>
    <property type="match status" value="1"/>
</dbReference>
<evidence type="ECO:0000313" key="11">
    <source>
        <dbReference type="Proteomes" id="UP001056336"/>
    </source>
</evidence>
<gene>
    <name evidence="10" type="ORF">M6D93_15930</name>
</gene>
<evidence type="ECO:0000256" key="6">
    <source>
        <dbReference type="ARBA" id="ARBA00022777"/>
    </source>
</evidence>
<evidence type="ECO:0000256" key="4">
    <source>
        <dbReference type="ARBA" id="ARBA00022553"/>
    </source>
</evidence>
<accession>A0ABY4QVT8</accession>
<keyword evidence="7" id="KW-0902">Two-component regulatory system</keyword>
<dbReference type="EMBL" id="CP097332">
    <property type="protein sequence ID" value="UQX87776.1"/>
    <property type="molecule type" value="Genomic_DNA"/>
</dbReference>
<evidence type="ECO:0000259" key="9">
    <source>
        <dbReference type="PROSITE" id="PS50109"/>
    </source>
</evidence>
<dbReference type="InterPro" id="IPR050736">
    <property type="entry name" value="Sensor_HK_Regulatory"/>
</dbReference>
<dbReference type="Gene3D" id="3.30.565.10">
    <property type="entry name" value="Histidine kinase-like ATPase, C-terminal domain"/>
    <property type="match status" value="1"/>
</dbReference>
<comment type="subcellular location">
    <subcellularLocation>
        <location evidence="2">Cell membrane</location>
    </subcellularLocation>
</comment>
<dbReference type="RefSeq" id="WP_249770633.1">
    <property type="nucleotide sequence ID" value="NZ_CP097332.1"/>
</dbReference>
<organism evidence="10 11">
    <name type="scientific">Jatrophihabitans telluris</name>
    <dbReference type="NCBI Taxonomy" id="2038343"/>
    <lineage>
        <taxon>Bacteria</taxon>
        <taxon>Bacillati</taxon>
        <taxon>Actinomycetota</taxon>
        <taxon>Actinomycetes</taxon>
        <taxon>Jatrophihabitantales</taxon>
        <taxon>Jatrophihabitantaceae</taxon>
        <taxon>Jatrophihabitans</taxon>
    </lineage>
</organism>
<evidence type="ECO:0000256" key="7">
    <source>
        <dbReference type="ARBA" id="ARBA00023012"/>
    </source>
</evidence>
<protein>
    <recommendedName>
        <fullName evidence="3">histidine kinase</fullName>
        <ecNumber evidence="3">2.7.13.3</ecNumber>
    </recommendedName>
</protein>
<evidence type="ECO:0000313" key="10">
    <source>
        <dbReference type="EMBL" id="UQX87776.1"/>
    </source>
</evidence>